<dbReference type="InterPro" id="IPR036291">
    <property type="entry name" value="NAD(P)-bd_dom_sf"/>
</dbReference>
<dbReference type="Gene3D" id="3.40.50.720">
    <property type="entry name" value="NAD(P)-binding Rossmann-like Domain"/>
    <property type="match status" value="1"/>
</dbReference>
<reference evidence="1" key="1">
    <citation type="submission" date="2018-05" db="EMBL/GenBank/DDBJ databases">
        <authorList>
            <person name="Lanie J.A."/>
            <person name="Ng W.-L."/>
            <person name="Kazmierczak K.M."/>
            <person name="Andrzejewski T.M."/>
            <person name="Davidsen T.M."/>
            <person name="Wayne K.J."/>
            <person name="Tettelin H."/>
            <person name="Glass J.I."/>
            <person name="Rusch D."/>
            <person name="Podicherti R."/>
            <person name="Tsui H.-C.T."/>
            <person name="Winkler M.E."/>
        </authorList>
    </citation>
    <scope>NUCLEOTIDE SEQUENCE</scope>
</reference>
<name>A0A381RZS7_9ZZZZ</name>
<evidence type="ECO:0000313" key="1">
    <source>
        <dbReference type="EMBL" id="SUZ96674.1"/>
    </source>
</evidence>
<organism evidence="1">
    <name type="scientific">marine metagenome</name>
    <dbReference type="NCBI Taxonomy" id="408172"/>
    <lineage>
        <taxon>unclassified sequences</taxon>
        <taxon>metagenomes</taxon>
        <taxon>ecological metagenomes</taxon>
    </lineage>
</organism>
<dbReference type="SUPFAM" id="SSF51735">
    <property type="entry name" value="NAD(P)-binding Rossmann-fold domains"/>
    <property type="match status" value="1"/>
</dbReference>
<dbReference type="AlphaFoldDB" id="A0A381RZS7"/>
<dbReference type="EMBL" id="UINC01002437">
    <property type="protein sequence ID" value="SUZ96674.1"/>
    <property type="molecule type" value="Genomic_DNA"/>
</dbReference>
<sequence length="273" mass="27946">MFIRKLTATDAFLAVDLDDVAGHGVARLAPKILQGGARDLARSTTYALAILERQETGISAGINATPEDRMVALTAFAEEVASWEANYRLTAAKGVEAGELGAVEAPADAVLVAAGAVAAAMAACPTAETAVVDGSGGPALTKALADRGLSVLDVEDPLTAPADLLFAGARVGAIDHRTADRLDVRVVVPTGPLPLTAKAIAHCRHNDILALPDFVTTCGPLVGDADRTRALVSEVVADVVGHGDGPVLGACERAEAFLASWLDELPFGRPMAA</sequence>
<protein>
    <submittedName>
        <fullName evidence="1">Uncharacterized protein</fullName>
    </submittedName>
</protein>
<proteinExistence type="predicted"/>
<accession>A0A381RZS7</accession>
<gene>
    <name evidence="1" type="ORF">METZ01_LOCUS49528</name>
</gene>